<evidence type="ECO:0000313" key="1">
    <source>
        <dbReference type="EMBL" id="KKN02643.1"/>
    </source>
</evidence>
<proteinExistence type="predicted"/>
<accession>A0A0F9QB93</accession>
<comment type="caution">
    <text evidence="1">The sequence shown here is derived from an EMBL/GenBank/DDBJ whole genome shotgun (WGS) entry which is preliminary data.</text>
</comment>
<organism evidence="1">
    <name type="scientific">marine sediment metagenome</name>
    <dbReference type="NCBI Taxonomy" id="412755"/>
    <lineage>
        <taxon>unclassified sequences</taxon>
        <taxon>metagenomes</taxon>
        <taxon>ecological metagenomes</taxon>
    </lineage>
</organism>
<protein>
    <submittedName>
        <fullName evidence="1">Uncharacterized protein</fullName>
    </submittedName>
</protein>
<dbReference type="AlphaFoldDB" id="A0A0F9QB93"/>
<gene>
    <name evidence="1" type="ORF">LCGC14_1115530</name>
</gene>
<reference evidence="1" key="1">
    <citation type="journal article" date="2015" name="Nature">
        <title>Complex archaea that bridge the gap between prokaryotes and eukaryotes.</title>
        <authorList>
            <person name="Spang A."/>
            <person name="Saw J.H."/>
            <person name="Jorgensen S.L."/>
            <person name="Zaremba-Niedzwiedzka K."/>
            <person name="Martijn J."/>
            <person name="Lind A.E."/>
            <person name="van Eijk R."/>
            <person name="Schleper C."/>
            <person name="Guy L."/>
            <person name="Ettema T.J."/>
        </authorList>
    </citation>
    <scope>NUCLEOTIDE SEQUENCE</scope>
</reference>
<sequence>MKAVEVRETALIIHSSRMVPNYLYKFRFLDTDMVAVRDLKGKVNLHEAVDKETSEHSG</sequence>
<dbReference type="EMBL" id="LAZR01005126">
    <property type="protein sequence ID" value="KKN02643.1"/>
    <property type="molecule type" value="Genomic_DNA"/>
</dbReference>
<name>A0A0F9QB93_9ZZZZ</name>